<proteinExistence type="predicted"/>
<gene>
    <name evidence="2" type="ORF">AFM12_04045</name>
</gene>
<evidence type="ECO:0000313" key="3">
    <source>
        <dbReference type="Proteomes" id="UP000050454"/>
    </source>
</evidence>
<accession>A0A0P7C637</accession>
<organism evidence="2 3">
    <name type="scientific">Jiulongibacter sediminis</name>
    <dbReference type="NCBI Taxonomy" id="1605367"/>
    <lineage>
        <taxon>Bacteria</taxon>
        <taxon>Pseudomonadati</taxon>
        <taxon>Bacteroidota</taxon>
        <taxon>Cytophagia</taxon>
        <taxon>Cytophagales</taxon>
        <taxon>Leadbetterellaceae</taxon>
        <taxon>Jiulongibacter</taxon>
    </lineage>
</organism>
<dbReference type="RefSeq" id="WP_055144147.1">
    <property type="nucleotide sequence ID" value="NZ_JXSZ01000005.1"/>
</dbReference>
<feature type="domain" description="RES" evidence="1">
    <location>
        <begin position="14"/>
        <end position="129"/>
    </location>
</feature>
<comment type="caution">
    <text evidence="2">The sequence shown here is derived from an EMBL/GenBank/DDBJ whole genome shotgun (WGS) entry which is preliminary data.</text>
</comment>
<reference evidence="2 3" key="1">
    <citation type="submission" date="2015-07" db="EMBL/GenBank/DDBJ databases">
        <title>The draft genome sequence of Leadbetterella sp. JN14-9.</title>
        <authorList>
            <person name="Liu Y."/>
            <person name="Du J."/>
            <person name="Shao Z."/>
        </authorList>
    </citation>
    <scope>NUCLEOTIDE SEQUENCE [LARGE SCALE GENOMIC DNA]</scope>
    <source>
        <strain evidence="2 3">JN14-9</strain>
    </source>
</reference>
<evidence type="ECO:0000259" key="1">
    <source>
        <dbReference type="SMART" id="SM00953"/>
    </source>
</evidence>
<dbReference type="OrthoDB" id="9789501at2"/>
<dbReference type="Proteomes" id="UP000050454">
    <property type="component" value="Unassembled WGS sequence"/>
</dbReference>
<dbReference type="InterPro" id="IPR014914">
    <property type="entry name" value="RES_dom"/>
</dbReference>
<name>A0A0P7C637_9BACT</name>
<dbReference type="EMBL" id="LGTQ01000005">
    <property type="protein sequence ID" value="KPM49758.1"/>
    <property type="molecule type" value="Genomic_DNA"/>
</dbReference>
<keyword evidence="3" id="KW-1185">Reference proteome</keyword>
<dbReference type="SMART" id="SM00953">
    <property type="entry name" value="RES"/>
    <property type="match status" value="1"/>
</dbReference>
<protein>
    <recommendedName>
        <fullName evidence="1">RES domain-containing protein</fullName>
    </recommendedName>
</protein>
<sequence length="140" mass="16110">MIVYRICQKVYANDLSGRGAFLHGGRWNSKGKYMLYAAGHRSLALLELLVHMPIELVRMNEYHLLSLELPEQAETPLSYLGDDNKTTGDNFLEENELLYAKVQSVIFPQEHNYIINPLHSEASQIQIVDNQMLDLDSRFE</sequence>
<dbReference type="AlphaFoldDB" id="A0A0P7C637"/>
<dbReference type="Pfam" id="PF08808">
    <property type="entry name" value="RES"/>
    <property type="match status" value="1"/>
</dbReference>
<evidence type="ECO:0000313" key="2">
    <source>
        <dbReference type="EMBL" id="KPM49758.1"/>
    </source>
</evidence>